<dbReference type="Proteomes" id="UP000054564">
    <property type="component" value="Unassembled WGS sequence"/>
</dbReference>
<feature type="region of interest" description="Disordered" evidence="1">
    <location>
        <begin position="1"/>
        <end position="117"/>
    </location>
</feature>
<accession>A0A0L0VV35</accession>
<sequence>MSGLPFSVDMEGGFESMTPSRHGPYASSSQTQQPNFNLHPPPPIRKTRADLFGKHRDMSDQDQMDDNTPRHLNTPTRGDPFDNLGNQTPRKAPQEPPGGPPQGPPAGYGLHNMGSPDEIPDRKPKIIKEAGLFYHGKHFMKFMGRFERTVLAFKALDYDKALQIGWFVQSEELKVQLKAMDGYNEYDWKTLQKSMVNSWGKLDNTILYTNHDLSQVTEDLRKNGGLKNYRCKTQKVLVKALFLNGEGDGWSCKLCPSIYQKQDPPSSAWQVNASDRGRFKMKMSDSRVTGV</sequence>
<feature type="compositionally biased region" description="Basic and acidic residues" evidence="1">
    <location>
        <begin position="47"/>
        <end position="59"/>
    </location>
</feature>
<reference evidence="3" key="1">
    <citation type="submission" date="2014-03" db="EMBL/GenBank/DDBJ databases">
        <title>The Genome Sequence of Puccinia striiformis f. sp. tritici PST-78.</title>
        <authorList>
            <consortium name="The Broad Institute Genome Sequencing Platform"/>
            <person name="Cuomo C."/>
            <person name="Hulbert S."/>
            <person name="Chen X."/>
            <person name="Walker B."/>
            <person name="Young S.K."/>
            <person name="Zeng Q."/>
            <person name="Gargeya S."/>
            <person name="Fitzgerald M."/>
            <person name="Haas B."/>
            <person name="Abouelleil A."/>
            <person name="Alvarado L."/>
            <person name="Arachchi H.M."/>
            <person name="Berlin A.M."/>
            <person name="Chapman S.B."/>
            <person name="Goldberg J."/>
            <person name="Griggs A."/>
            <person name="Gujja S."/>
            <person name="Hansen M."/>
            <person name="Howarth C."/>
            <person name="Imamovic A."/>
            <person name="Larimer J."/>
            <person name="McCowan C."/>
            <person name="Montmayeur A."/>
            <person name="Murphy C."/>
            <person name="Neiman D."/>
            <person name="Pearson M."/>
            <person name="Priest M."/>
            <person name="Roberts A."/>
            <person name="Saif S."/>
            <person name="Shea T."/>
            <person name="Sisk P."/>
            <person name="Sykes S."/>
            <person name="Wortman J."/>
            <person name="Nusbaum C."/>
            <person name="Birren B."/>
        </authorList>
    </citation>
    <scope>NUCLEOTIDE SEQUENCE [LARGE SCALE GENOMIC DNA]</scope>
    <source>
        <strain evidence="3">race PST-78</strain>
    </source>
</reference>
<name>A0A0L0VV35_9BASI</name>
<feature type="compositionally biased region" description="Polar residues" evidence="1">
    <location>
        <begin position="26"/>
        <end position="36"/>
    </location>
</feature>
<organism evidence="2 3">
    <name type="scientific">Puccinia striiformis f. sp. tritici PST-78</name>
    <dbReference type="NCBI Taxonomy" id="1165861"/>
    <lineage>
        <taxon>Eukaryota</taxon>
        <taxon>Fungi</taxon>
        <taxon>Dikarya</taxon>
        <taxon>Basidiomycota</taxon>
        <taxon>Pucciniomycotina</taxon>
        <taxon>Pucciniomycetes</taxon>
        <taxon>Pucciniales</taxon>
        <taxon>Pucciniaceae</taxon>
        <taxon>Puccinia</taxon>
    </lineage>
</organism>
<evidence type="ECO:0000256" key="1">
    <source>
        <dbReference type="SAM" id="MobiDB-lite"/>
    </source>
</evidence>
<dbReference type="AlphaFoldDB" id="A0A0L0VV35"/>
<keyword evidence="3" id="KW-1185">Reference proteome</keyword>
<dbReference type="EMBL" id="AJIL01000019">
    <property type="protein sequence ID" value="KNF03138.1"/>
    <property type="molecule type" value="Genomic_DNA"/>
</dbReference>
<protein>
    <submittedName>
        <fullName evidence="2">Uncharacterized protein</fullName>
    </submittedName>
</protein>
<evidence type="ECO:0000313" key="3">
    <source>
        <dbReference type="Proteomes" id="UP000054564"/>
    </source>
</evidence>
<dbReference type="PANTHER" id="PTHR33246:SF51">
    <property type="entry name" value="MYB_SANT-LIKE DOMAIN-CONTAINING PROTEIN"/>
    <property type="match status" value="1"/>
</dbReference>
<evidence type="ECO:0000313" key="2">
    <source>
        <dbReference type="EMBL" id="KNF03138.1"/>
    </source>
</evidence>
<comment type="caution">
    <text evidence="2">The sequence shown here is derived from an EMBL/GenBank/DDBJ whole genome shotgun (WGS) entry which is preliminary data.</text>
</comment>
<proteinExistence type="predicted"/>
<feature type="compositionally biased region" description="Pro residues" evidence="1">
    <location>
        <begin position="94"/>
        <end position="104"/>
    </location>
</feature>
<gene>
    <name evidence="2" type="ORF">PSTG_03723</name>
</gene>
<dbReference type="PANTHER" id="PTHR33246">
    <property type="entry name" value="CCHC-TYPE DOMAIN-CONTAINING PROTEIN"/>
    <property type="match status" value="1"/>
</dbReference>